<gene>
    <name evidence="3" type="ORF">METZ01_LOCUS210489</name>
</gene>
<evidence type="ECO:0000259" key="1">
    <source>
        <dbReference type="Pfam" id="PF07171"/>
    </source>
</evidence>
<sequence length="520" mass="56872">VQDRNLRTTVSRRGRVREHIENRELVMKKIAICGFNLESNRFASPCDRRDFEEHMYFQGEEITRQARAEYPSIHLGVCGFYKVMDDEFGGPGGWVDRPALLIGSTPAGAVEEAFFDEFLAELRHDLEAIGPVDGVYVCQHGGAIATHTHDPDGEVFALVRDVVGPGVPVIGTLDLHANVSEIMVESTDLLIGYRTNPHVDLYERGEEAARSMLEMFEGVCPVSYRIRLPLVAPSVTQLTAPGYPYGELIELGQTHVDASVMNVTILAGFAFADTPKNGMTIIVTARNDAQRAKDTATTLAEAAWADRERYQPSMMTLDEAVQLAADVSRKQALPARVFADPADNPGGGGRGNTTTILRAFLEAGVRDCVLAVFYDPVAVEAAFSAGEGSELALTLNAAEKSRFSETLDVTARVERLSEGQFVGQHGMVSGKTVNTGRTAILDLGGIRVVVISERQQCLSTDYLTAFGIDPASCRTIVVKSRGHFRAGFEHLFRPEQIHEVDVPGLTSPNLATFDWQYLPR</sequence>
<protein>
    <recommendedName>
        <fullName evidence="4">Microcystin LR degradation protein MlrC N-terminal domain-containing protein</fullName>
    </recommendedName>
</protein>
<name>A0A382F4M2_9ZZZZ</name>
<organism evidence="3">
    <name type="scientific">marine metagenome</name>
    <dbReference type="NCBI Taxonomy" id="408172"/>
    <lineage>
        <taxon>unclassified sequences</taxon>
        <taxon>metagenomes</taxon>
        <taxon>ecological metagenomes</taxon>
    </lineage>
</organism>
<dbReference type="Pfam" id="PF07171">
    <property type="entry name" value="MlrC_C"/>
    <property type="match status" value="1"/>
</dbReference>
<dbReference type="InterPro" id="IPR009197">
    <property type="entry name" value="MlrC"/>
</dbReference>
<reference evidence="3" key="1">
    <citation type="submission" date="2018-05" db="EMBL/GenBank/DDBJ databases">
        <authorList>
            <person name="Lanie J.A."/>
            <person name="Ng W.-L."/>
            <person name="Kazmierczak K.M."/>
            <person name="Andrzejewski T.M."/>
            <person name="Davidsen T.M."/>
            <person name="Wayne K.J."/>
            <person name="Tettelin H."/>
            <person name="Glass J.I."/>
            <person name="Rusch D."/>
            <person name="Podicherti R."/>
            <person name="Tsui H.-C.T."/>
            <person name="Winkler M.E."/>
        </authorList>
    </citation>
    <scope>NUCLEOTIDE SEQUENCE</scope>
</reference>
<evidence type="ECO:0000259" key="2">
    <source>
        <dbReference type="Pfam" id="PF07364"/>
    </source>
</evidence>
<dbReference type="InterPro" id="IPR010799">
    <property type="entry name" value="MlrC_C"/>
</dbReference>
<feature type="domain" description="Microcystin LR degradation protein MlrC N-terminal" evidence="2">
    <location>
        <begin position="29"/>
        <end position="324"/>
    </location>
</feature>
<dbReference type="InterPro" id="IPR015995">
    <property type="entry name" value="MlrC_N"/>
</dbReference>
<dbReference type="AlphaFoldDB" id="A0A382F4M2"/>
<proteinExistence type="predicted"/>
<dbReference type="PIRSF" id="PIRSF012702">
    <property type="entry name" value="UCP012702"/>
    <property type="match status" value="1"/>
</dbReference>
<feature type="non-terminal residue" evidence="3">
    <location>
        <position position="1"/>
    </location>
</feature>
<feature type="non-terminal residue" evidence="3">
    <location>
        <position position="520"/>
    </location>
</feature>
<evidence type="ECO:0008006" key="4">
    <source>
        <dbReference type="Google" id="ProtNLM"/>
    </source>
</evidence>
<feature type="domain" description="Microcystin LR degradation protein MlrC C-terminal" evidence="1">
    <location>
        <begin position="339"/>
        <end position="516"/>
    </location>
</feature>
<dbReference type="EMBL" id="UINC01047850">
    <property type="protein sequence ID" value="SVB57635.1"/>
    <property type="molecule type" value="Genomic_DNA"/>
</dbReference>
<accession>A0A382F4M2</accession>
<dbReference type="Pfam" id="PF07364">
    <property type="entry name" value="DUF1485"/>
    <property type="match status" value="1"/>
</dbReference>
<evidence type="ECO:0000313" key="3">
    <source>
        <dbReference type="EMBL" id="SVB57635.1"/>
    </source>
</evidence>